<evidence type="ECO:0000256" key="9">
    <source>
        <dbReference type="ARBA" id="ARBA00023315"/>
    </source>
</evidence>
<comment type="subunit">
    <text evidence="14">Homodimer.</text>
</comment>
<evidence type="ECO:0000256" key="4">
    <source>
        <dbReference type="ARBA" id="ARBA00022516"/>
    </source>
</evidence>
<evidence type="ECO:0000259" key="16">
    <source>
        <dbReference type="Pfam" id="PF08545"/>
    </source>
</evidence>
<evidence type="ECO:0000256" key="8">
    <source>
        <dbReference type="ARBA" id="ARBA00023160"/>
    </source>
</evidence>
<feature type="active site" evidence="14">
    <location>
        <position position="112"/>
    </location>
</feature>
<keyword evidence="14" id="KW-0511">Multifunctional enzyme</keyword>
<feature type="domain" description="Beta-ketoacyl-[acyl-carrier-protein] synthase III C-terminal" evidence="15">
    <location>
        <begin position="236"/>
        <end position="325"/>
    </location>
</feature>
<evidence type="ECO:0000256" key="7">
    <source>
        <dbReference type="ARBA" id="ARBA00023098"/>
    </source>
</evidence>
<evidence type="ECO:0000256" key="12">
    <source>
        <dbReference type="ARBA" id="ARBA00052467"/>
    </source>
</evidence>
<dbReference type="InterPro" id="IPR016039">
    <property type="entry name" value="Thiolase-like"/>
</dbReference>
<dbReference type="PANTHER" id="PTHR34069">
    <property type="entry name" value="3-OXOACYL-[ACYL-CARRIER-PROTEIN] SYNTHASE 3"/>
    <property type="match status" value="1"/>
</dbReference>
<evidence type="ECO:0000256" key="3">
    <source>
        <dbReference type="ARBA" id="ARBA00022490"/>
    </source>
</evidence>
<dbReference type="Pfam" id="PF08545">
    <property type="entry name" value="ACP_syn_III"/>
    <property type="match status" value="1"/>
</dbReference>
<reference evidence="17 18" key="1">
    <citation type="submission" date="2017-02" db="EMBL/GenBank/DDBJ databases">
        <authorList>
            <person name="Peterson S.W."/>
        </authorList>
    </citation>
    <scope>NUCLEOTIDE SEQUENCE [LARGE SCALE GENOMIC DNA]</scope>
    <source>
        <strain evidence="17 18">DSM 15102</strain>
    </source>
</reference>
<dbReference type="InterPro" id="IPR013747">
    <property type="entry name" value="ACP_syn_III_C"/>
</dbReference>
<sequence>MGVIITGTGHYVPERVLTNYDLEKMVDTSDEWITTRTGIKERRIASENESTSTLATKAARRALDSAGISPEEIDLILVATATPDMLFPSVSCLVQDQLGAINAAAFDIEAACTGFIYALTIAQQFIITDFYSKILVIGAETLSKITDYTDRNTCVLFGDGAGAVVLEKGEEGKGILTADLGADGTGGKLLRLPAGGSLHPASIKTVEKRMHYTKMDGKEVFKFAARNMASSAIKSLNKVNMNVKDIDYLIPHQANIRIIENAAKRLHLEKEKIYVNIDKYGNMSSASIPVALDEAVKGHFIKKDDTIVLVGFGGGLTWGSIVIKW</sequence>
<dbReference type="Pfam" id="PF08541">
    <property type="entry name" value="ACP_syn_III_C"/>
    <property type="match status" value="1"/>
</dbReference>
<dbReference type="Gene3D" id="3.40.47.10">
    <property type="match status" value="1"/>
</dbReference>
<dbReference type="FunFam" id="3.40.47.10:FF:000004">
    <property type="entry name" value="3-oxoacyl-[acyl-carrier-protein] synthase 3"/>
    <property type="match status" value="1"/>
</dbReference>
<keyword evidence="4 14" id="KW-0444">Lipid biosynthesis</keyword>
<dbReference type="SUPFAM" id="SSF53901">
    <property type="entry name" value="Thiolase-like"/>
    <property type="match status" value="1"/>
</dbReference>
<comment type="domain">
    <text evidence="14">The last Arg residue of the ACP-binding site is essential for the weak association between ACP/AcpP and FabH.</text>
</comment>
<comment type="catalytic activity">
    <reaction evidence="10">
        <text>malonyl-[ACP] + acetyl-CoA + H(+) = 3-oxobutanoyl-[ACP] + CO2 + CoA</text>
        <dbReference type="Rhea" id="RHEA:12080"/>
        <dbReference type="Rhea" id="RHEA-COMP:9623"/>
        <dbReference type="Rhea" id="RHEA-COMP:9625"/>
        <dbReference type="ChEBI" id="CHEBI:15378"/>
        <dbReference type="ChEBI" id="CHEBI:16526"/>
        <dbReference type="ChEBI" id="CHEBI:57287"/>
        <dbReference type="ChEBI" id="CHEBI:57288"/>
        <dbReference type="ChEBI" id="CHEBI:78449"/>
        <dbReference type="ChEBI" id="CHEBI:78450"/>
        <dbReference type="EC" id="2.3.1.180"/>
    </reaction>
    <physiologicalReaction direction="left-to-right" evidence="10">
        <dbReference type="Rhea" id="RHEA:12081"/>
    </physiologicalReaction>
</comment>
<dbReference type="InterPro" id="IPR004655">
    <property type="entry name" value="FabH"/>
</dbReference>
<dbReference type="PANTHER" id="PTHR34069:SF2">
    <property type="entry name" value="BETA-KETOACYL-[ACYL-CARRIER-PROTEIN] SYNTHASE III"/>
    <property type="match status" value="1"/>
</dbReference>
<protein>
    <recommendedName>
        <fullName evidence="14">Beta-ketoacyl-[acyl-carrier-protein] synthase III</fullName>
        <shortName evidence="14">Beta-ketoacyl-ACP synthase III</shortName>
        <shortName evidence="14">KAS III</shortName>
        <ecNumber evidence="14">2.3.1.180</ecNumber>
    </recommendedName>
    <alternativeName>
        <fullName evidence="14">3-oxoacyl-[acyl-carrier-protein] synthase 3</fullName>
    </alternativeName>
    <alternativeName>
        <fullName evidence="14">3-oxoacyl-[acyl-carrier-protein] synthase III</fullName>
    </alternativeName>
</protein>
<keyword evidence="3 14" id="KW-0963">Cytoplasm</keyword>
<evidence type="ECO:0000256" key="11">
    <source>
        <dbReference type="ARBA" id="ARBA00052407"/>
    </source>
</evidence>
<comment type="subcellular location">
    <subcellularLocation>
        <location evidence="14">Cytoplasm</location>
    </subcellularLocation>
</comment>
<evidence type="ECO:0000256" key="13">
    <source>
        <dbReference type="ARBA" id="ARBA00052985"/>
    </source>
</evidence>
<feature type="region of interest" description="ACP-binding" evidence="14">
    <location>
        <begin position="253"/>
        <end position="257"/>
    </location>
</feature>
<dbReference type="AlphaFoldDB" id="A0A1T4JY24"/>
<dbReference type="Proteomes" id="UP000196365">
    <property type="component" value="Unassembled WGS sequence"/>
</dbReference>
<dbReference type="RefSeq" id="WP_087677652.1">
    <property type="nucleotide sequence ID" value="NZ_FUWV01000001.1"/>
</dbReference>
<evidence type="ECO:0000313" key="17">
    <source>
        <dbReference type="EMBL" id="SJZ35162.1"/>
    </source>
</evidence>
<dbReference type="HAMAP" id="MF_01815">
    <property type="entry name" value="FabH"/>
    <property type="match status" value="1"/>
</dbReference>
<dbReference type="OrthoDB" id="9815506at2"/>
<dbReference type="GO" id="GO:0005737">
    <property type="term" value="C:cytoplasm"/>
    <property type="evidence" value="ECO:0007669"/>
    <property type="project" value="UniProtKB-SubCell"/>
</dbReference>
<evidence type="ECO:0000313" key="18">
    <source>
        <dbReference type="Proteomes" id="UP000196365"/>
    </source>
</evidence>
<keyword evidence="8 14" id="KW-0275">Fatty acid biosynthesis</keyword>
<comment type="function">
    <text evidence="14">Catalyzes the condensation reaction of fatty acid synthesis by the addition to an acyl acceptor of two carbons from malonyl-ACP. Catalyzes the first condensation reaction which initiates fatty acid synthesis and may therefore play a role in governing the total rate of fatty acid production. Possesses both acetoacetyl-ACP synthase and acetyl transacylase activities. Its substrate specificity determines the biosynthesis of branched-chain and/or straight-chain of fatty acids.</text>
</comment>
<keyword evidence="18" id="KW-1185">Reference proteome</keyword>
<name>A0A1T4JY24_9FIRM</name>
<organism evidence="17 18">
    <name type="scientific">Garciella nitratireducens DSM 15102</name>
    <dbReference type="NCBI Taxonomy" id="1121911"/>
    <lineage>
        <taxon>Bacteria</taxon>
        <taxon>Bacillati</taxon>
        <taxon>Bacillota</taxon>
        <taxon>Clostridia</taxon>
        <taxon>Eubacteriales</taxon>
        <taxon>Eubacteriaceae</taxon>
        <taxon>Garciella</taxon>
    </lineage>
</organism>
<proteinExistence type="inferred from homology"/>
<feature type="active site" evidence="14">
    <location>
        <position position="282"/>
    </location>
</feature>
<comment type="catalytic activity">
    <reaction evidence="12">
        <text>2-methylpropanoyl-CoA + malonyl-[ACP] + H(+) = 4-methyl-3-oxopentanoyl-[ACP] + CO2 + CoA</text>
        <dbReference type="Rhea" id="RHEA:42268"/>
        <dbReference type="Rhea" id="RHEA-COMP:9623"/>
        <dbReference type="Rhea" id="RHEA-COMP:9940"/>
        <dbReference type="ChEBI" id="CHEBI:15378"/>
        <dbReference type="ChEBI" id="CHEBI:16526"/>
        <dbReference type="ChEBI" id="CHEBI:57287"/>
        <dbReference type="ChEBI" id="CHEBI:57338"/>
        <dbReference type="ChEBI" id="CHEBI:78449"/>
        <dbReference type="ChEBI" id="CHEBI:78820"/>
        <dbReference type="EC" id="2.3.1.300"/>
    </reaction>
    <physiologicalReaction direction="left-to-right" evidence="12">
        <dbReference type="Rhea" id="RHEA:42269"/>
    </physiologicalReaction>
</comment>
<evidence type="ECO:0000256" key="10">
    <source>
        <dbReference type="ARBA" id="ARBA00051096"/>
    </source>
</evidence>
<dbReference type="GO" id="GO:0004315">
    <property type="term" value="F:3-oxoacyl-[acyl-carrier-protein] synthase activity"/>
    <property type="evidence" value="ECO:0007669"/>
    <property type="project" value="InterPro"/>
</dbReference>
<dbReference type="UniPathway" id="UPA00094"/>
<evidence type="ECO:0000256" key="5">
    <source>
        <dbReference type="ARBA" id="ARBA00022679"/>
    </source>
</evidence>
<gene>
    <name evidence="14" type="primary">fabH</name>
    <name evidence="17" type="ORF">SAMN02745973_00206</name>
</gene>
<dbReference type="GO" id="GO:0006633">
    <property type="term" value="P:fatty acid biosynthetic process"/>
    <property type="evidence" value="ECO:0007669"/>
    <property type="project" value="UniProtKB-UniRule"/>
</dbReference>
<dbReference type="InterPro" id="IPR013751">
    <property type="entry name" value="ACP_syn_III_N"/>
</dbReference>
<keyword evidence="6 14" id="KW-0276">Fatty acid metabolism</keyword>
<feature type="active site" evidence="14">
    <location>
        <position position="252"/>
    </location>
</feature>
<evidence type="ECO:0000256" key="6">
    <source>
        <dbReference type="ARBA" id="ARBA00022832"/>
    </source>
</evidence>
<accession>A0A1T4JY24</accession>
<comment type="similarity">
    <text evidence="2 14">Belongs to the thiolase-like superfamily. FabH family.</text>
</comment>
<keyword evidence="7 14" id="KW-0443">Lipid metabolism</keyword>
<dbReference type="EMBL" id="FUWV01000001">
    <property type="protein sequence ID" value="SJZ35162.1"/>
    <property type="molecule type" value="Genomic_DNA"/>
</dbReference>
<comment type="catalytic activity">
    <reaction evidence="13">
        <text>3-methylbutanoyl-CoA + malonyl-[ACP] + H(+) = 5-methyl-3-oxohexanoyl-[ACP] + CO2 + CoA</text>
        <dbReference type="Rhea" id="RHEA:42272"/>
        <dbReference type="Rhea" id="RHEA-COMP:9623"/>
        <dbReference type="Rhea" id="RHEA-COMP:9941"/>
        <dbReference type="ChEBI" id="CHEBI:15378"/>
        <dbReference type="ChEBI" id="CHEBI:16526"/>
        <dbReference type="ChEBI" id="CHEBI:57287"/>
        <dbReference type="ChEBI" id="CHEBI:57345"/>
        <dbReference type="ChEBI" id="CHEBI:78449"/>
        <dbReference type="ChEBI" id="CHEBI:78822"/>
        <dbReference type="EC" id="2.3.1.300"/>
    </reaction>
    <physiologicalReaction direction="left-to-right" evidence="13">
        <dbReference type="Rhea" id="RHEA:42273"/>
    </physiologicalReaction>
</comment>
<dbReference type="CDD" id="cd00830">
    <property type="entry name" value="KAS_III"/>
    <property type="match status" value="1"/>
</dbReference>
<dbReference type="EC" id="2.3.1.180" evidence="14"/>
<comment type="catalytic activity">
    <reaction evidence="11">
        <text>(2S)-2-methylbutanoyl-CoA + malonyl-[ACP] + H(+) = (4S)-4-methyl-3-oxohexanoyl-[ACP] + CO2 + CoA</text>
        <dbReference type="Rhea" id="RHEA:42276"/>
        <dbReference type="Rhea" id="RHEA-COMP:9623"/>
        <dbReference type="Rhea" id="RHEA-COMP:17148"/>
        <dbReference type="ChEBI" id="CHEBI:15378"/>
        <dbReference type="ChEBI" id="CHEBI:16526"/>
        <dbReference type="ChEBI" id="CHEBI:57287"/>
        <dbReference type="ChEBI" id="CHEBI:78449"/>
        <dbReference type="ChEBI" id="CHEBI:88166"/>
        <dbReference type="ChEBI" id="CHEBI:167462"/>
        <dbReference type="EC" id="2.3.1.300"/>
    </reaction>
    <physiologicalReaction direction="left-to-right" evidence="11">
        <dbReference type="Rhea" id="RHEA:42277"/>
    </physiologicalReaction>
</comment>
<keyword evidence="5 14" id="KW-0808">Transferase</keyword>
<evidence type="ECO:0000256" key="1">
    <source>
        <dbReference type="ARBA" id="ARBA00005194"/>
    </source>
</evidence>
<dbReference type="GO" id="GO:0044550">
    <property type="term" value="P:secondary metabolite biosynthetic process"/>
    <property type="evidence" value="ECO:0007669"/>
    <property type="project" value="TreeGrafter"/>
</dbReference>
<evidence type="ECO:0000259" key="15">
    <source>
        <dbReference type="Pfam" id="PF08541"/>
    </source>
</evidence>
<dbReference type="GO" id="GO:0033818">
    <property type="term" value="F:beta-ketoacyl-acyl-carrier-protein synthase III activity"/>
    <property type="evidence" value="ECO:0007669"/>
    <property type="project" value="UniProtKB-UniRule"/>
</dbReference>
<keyword evidence="9 14" id="KW-0012">Acyltransferase</keyword>
<evidence type="ECO:0000256" key="2">
    <source>
        <dbReference type="ARBA" id="ARBA00008642"/>
    </source>
</evidence>
<dbReference type="NCBIfam" id="TIGR00747">
    <property type="entry name" value="fabH"/>
    <property type="match status" value="1"/>
</dbReference>
<dbReference type="NCBIfam" id="NF006829">
    <property type="entry name" value="PRK09352.1"/>
    <property type="match status" value="1"/>
</dbReference>
<comment type="pathway">
    <text evidence="1 14">Lipid metabolism; fatty acid biosynthesis.</text>
</comment>
<evidence type="ECO:0000256" key="14">
    <source>
        <dbReference type="HAMAP-Rule" id="MF_01815"/>
    </source>
</evidence>
<feature type="domain" description="Beta-ketoacyl-[acyl-carrier-protein] synthase III N-terminal" evidence="16">
    <location>
        <begin position="106"/>
        <end position="184"/>
    </location>
</feature>